<dbReference type="KEGG" id="mur:EQY75_13820"/>
<accession>A0A411ECL7</accession>
<gene>
    <name evidence="2" type="ORF">EQY75_13820</name>
</gene>
<dbReference type="AlphaFoldDB" id="A0A411ECL7"/>
<feature type="transmembrane region" description="Helical" evidence="1">
    <location>
        <begin position="33"/>
        <end position="54"/>
    </location>
</feature>
<evidence type="ECO:0000256" key="1">
    <source>
        <dbReference type="SAM" id="Phobius"/>
    </source>
</evidence>
<name>A0A411ECL7_9FLAO</name>
<evidence type="ECO:0000313" key="3">
    <source>
        <dbReference type="Proteomes" id="UP000290889"/>
    </source>
</evidence>
<protein>
    <submittedName>
        <fullName evidence="2">Uncharacterized protein</fullName>
    </submittedName>
</protein>
<dbReference type="EMBL" id="CP035544">
    <property type="protein sequence ID" value="QBA65511.1"/>
    <property type="molecule type" value="Genomic_DNA"/>
</dbReference>
<organism evidence="2 3">
    <name type="scientific">Muriicola soli</name>
    <dbReference type="NCBI Taxonomy" id="2507538"/>
    <lineage>
        <taxon>Bacteria</taxon>
        <taxon>Pseudomonadati</taxon>
        <taxon>Bacteroidota</taxon>
        <taxon>Flavobacteriia</taxon>
        <taxon>Flavobacteriales</taxon>
        <taxon>Flavobacteriaceae</taxon>
        <taxon>Muriicola</taxon>
    </lineage>
</organism>
<keyword evidence="1" id="KW-0812">Transmembrane</keyword>
<reference evidence="2 3" key="1">
    <citation type="submission" date="2019-01" db="EMBL/GenBank/DDBJ databases">
        <title>Muriicola soli sp. nov., isolated from soil.</title>
        <authorList>
            <person name="Kang H.J."/>
            <person name="Kim S.B."/>
        </authorList>
    </citation>
    <scope>NUCLEOTIDE SEQUENCE [LARGE SCALE GENOMIC DNA]</scope>
    <source>
        <strain evidence="2 3">MMS17-SY002</strain>
    </source>
</reference>
<proteinExistence type="predicted"/>
<keyword evidence="3" id="KW-1185">Reference proteome</keyword>
<dbReference type="RefSeq" id="WP_129606804.1">
    <property type="nucleotide sequence ID" value="NZ_CP035544.1"/>
</dbReference>
<sequence length="66" mass="7138">MNKTLSVVLIVLALALIIYNVTIVDFTDPFGEQSIIAVIGIVAALCAIILLLILQASKKIQEKIED</sequence>
<dbReference type="Proteomes" id="UP000290889">
    <property type="component" value="Chromosome"/>
</dbReference>
<keyword evidence="1" id="KW-0472">Membrane</keyword>
<evidence type="ECO:0000313" key="2">
    <source>
        <dbReference type="EMBL" id="QBA65511.1"/>
    </source>
</evidence>
<keyword evidence="1" id="KW-1133">Transmembrane helix</keyword>